<protein>
    <submittedName>
        <fullName evidence="1">HAD family hydrolase</fullName>
        <ecNumber evidence="1">3.-.-.-</ecNumber>
    </submittedName>
</protein>
<proteinExistence type="predicted"/>
<dbReference type="SFLD" id="SFLDG01129">
    <property type="entry name" value="C1.5:_HAD__Beta-PGM__Phosphata"/>
    <property type="match status" value="1"/>
</dbReference>
<reference evidence="2" key="1">
    <citation type="journal article" date="2019" name="Int. J. Syst. Evol. Microbiol.">
        <title>The Global Catalogue of Microorganisms (GCM) 10K type strain sequencing project: providing services to taxonomists for standard genome sequencing and annotation.</title>
        <authorList>
            <consortium name="The Broad Institute Genomics Platform"/>
            <consortium name="The Broad Institute Genome Sequencing Center for Infectious Disease"/>
            <person name="Wu L."/>
            <person name="Ma J."/>
        </authorList>
    </citation>
    <scope>NUCLEOTIDE SEQUENCE [LARGE SCALE GENOMIC DNA]</scope>
    <source>
        <strain evidence="2">CGMCC 4.7676</strain>
    </source>
</reference>
<dbReference type="InterPro" id="IPR036412">
    <property type="entry name" value="HAD-like_sf"/>
</dbReference>
<dbReference type="InterPro" id="IPR050155">
    <property type="entry name" value="HAD-like_hydrolase_sf"/>
</dbReference>
<dbReference type="PANTHER" id="PTHR43434">
    <property type="entry name" value="PHOSPHOGLYCOLATE PHOSPHATASE"/>
    <property type="match status" value="1"/>
</dbReference>
<sequence>MADSPIAVLDIDGTLIDSNYHHALAWSRALRRVGETHPVWRLHRLIGMGGDQLVTALGGENLERRVGDRARELQGEETDKLLEEMATLPGARDLLHAIKERGHRLVLASSGQQRHVDVYLDKLDARDIVDDWTTSADVENSKPAPDLLHVALRKIGAPPDAPAVLIGDSVWDVKAARAAGMPAIVVRSGGFGDDELLEAGATALYDTPGDLAKALDDTPLA</sequence>
<dbReference type="SFLD" id="SFLDS00003">
    <property type="entry name" value="Haloacid_Dehalogenase"/>
    <property type="match status" value="1"/>
</dbReference>
<comment type="caution">
    <text evidence="1">The sequence shown here is derived from an EMBL/GenBank/DDBJ whole genome shotgun (WGS) entry which is preliminary data.</text>
</comment>
<dbReference type="Gene3D" id="3.40.50.1000">
    <property type="entry name" value="HAD superfamily/HAD-like"/>
    <property type="match status" value="1"/>
</dbReference>
<dbReference type="SFLD" id="SFLDG01135">
    <property type="entry name" value="C1.5.6:_HAD__Beta-PGM__Phospha"/>
    <property type="match status" value="1"/>
</dbReference>
<dbReference type="SUPFAM" id="SSF56784">
    <property type="entry name" value="HAD-like"/>
    <property type="match status" value="1"/>
</dbReference>
<evidence type="ECO:0000313" key="1">
    <source>
        <dbReference type="EMBL" id="MFC3454778.1"/>
    </source>
</evidence>
<dbReference type="NCBIfam" id="TIGR01549">
    <property type="entry name" value="HAD-SF-IA-v1"/>
    <property type="match status" value="1"/>
</dbReference>
<dbReference type="InterPro" id="IPR041492">
    <property type="entry name" value="HAD_2"/>
</dbReference>
<dbReference type="InterPro" id="IPR006439">
    <property type="entry name" value="HAD-SF_hydro_IA"/>
</dbReference>
<name>A0ABV7P6S8_9PSEU</name>
<dbReference type="RefSeq" id="WP_378244598.1">
    <property type="nucleotide sequence ID" value="NZ_JBHRWK010000074.1"/>
</dbReference>
<dbReference type="EC" id="3.-.-.-" evidence="1"/>
<keyword evidence="1" id="KW-0378">Hydrolase</keyword>
<dbReference type="InterPro" id="IPR023214">
    <property type="entry name" value="HAD_sf"/>
</dbReference>
<keyword evidence="2" id="KW-1185">Reference proteome</keyword>
<gene>
    <name evidence="1" type="ORF">ACFOSH_35540</name>
</gene>
<dbReference type="InterPro" id="IPR023198">
    <property type="entry name" value="PGP-like_dom2"/>
</dbReference>
<dbReference type="EMBL" id="JBHRWK010000074">
    <property type="protein sequence ID" value="MFC3454778.1"/>
    <property type="molecule type" value="Genomic_DNA"/>
</dbReference>
<accession>A0ABV7P6S8</accession>
<dbReference type="PANTHER" id="PTHR43434:SF16">
    <property type="entry name" value="BLL8046 PROTEIN"/>
    <property type="match status" value="1"/>
</dbReference>
<evidence type="ECO:0000313" key="2">
    <source>
        <dbReference type="Proteomes" id="UP001595645"/>
    </source>
</evidence>
<dbReference type="NCBIfam" id="TIGR01509">
    <property type="entry name" value="HAD-SF-IA-v3"/>
    <property type="match status" value="1"/>
</dbReference>
<dbReference type="GO" id="GO:0016787">
    <property type="term" value="F:hydrolase activity"/>
    <property type="evidence" value="ECO:0007669"/>
    <property type="project" value="UniProtKB-KW"/>
</dbReference>
<dbReference type="Gene3D" id="1.10.150.240">
    <property type="entry name" value="Putative phosphatase, domain 2"/>
    <property type="match status" value="1"/>
</dbReference>
<organism evidence="1 2">
    <name type="scientific">Amycolatopsis speibonae</name>
    <dbReference type="NCBI Taxonomy" id="1450224"/>
    <lineage>
        <taxon>Bacteria</taxon>
        <taxon>Bacillati</taxon>
        <taxon>Actinomycetota</taxon>
        <taxon>Actinomycetes</taxon>
        <taxon>Pseudonocardiales</taxon>
        <taxon>Pseudonocardiaceae</taxon>
        <taxon>Amycolatopsis</taxon>
    </lineage>
</organism>
<dbReference type="Pfam" id="PF13419">
    <property type="entry name" value="HAD_2"/>
    <property type="match status" value="1"/>
</dbReference>
<dbReference type="Proteomes" id="UP001595645">
    <property type="component" value="Unassembled WGS sequence"/>
</dbReference>